<dbReference type="GO" id="GO:0000287">
    <property type="term" value="F:magnesium ion binding"/>
    <property type="evidence" value="ECO:0007669"/>
    <property type="project" value="UniProtKB-UniRule"/>
</dbReference>
<name>A0A0G0Z5K4_9BACT</name>
<feature type="binding site" evidence="2">
    <location>
        <begin position="91"/>
        <end position="93"/>
    </location>
    <ligand>
        <name>substrate</name>
    </ligand>
</feature>
<comment type="cofactor">
    <cofactor evidence="2">
        <name>Mg(2+)</name>
        <dbReference type="ChEBI" id="CHEBI:18420"/>
    </cofactor>
    <text evidence="2">Binds 2 magnesium ions per subunit.</text>
</comment>
<keyword evidence="2" id="KW-0460">Magnesium</keyword>
<feature type="binding site" evidence="2">
    <location>
        <position position="63"/>
    </location>
    <ligand>
        <name>substrate</name>
    </ligand>
</feature>
<feature type="binding site" evidence="2">
    <location>
        <position position="51"/>
    </location>
    <ligand>
        <name>substrate</name>
    </ligand>
</feature>
<dbReference type="CDD" id="cd00475">
    <property type="entry name" value="Cis_IPPS"/>
    <property type="match status" value="1"/>
</dbReference>
<dbReference type="GO" id="GO:0045547">
    <property type="term" value="F:ditrans,polycis-polyprenyl diphosphate synthase [(2E,6E)-farnesyl diphosphate specific] activity"/>
    <property type="evidence" value="ECO:0007669"/>
    <property type="project" value="TreeGrafter"/>
</dbReference>
<dbReference type="PANTHER" id="PTHR10291">
    <property type="entry name" value="DEHYDRODOLICHYL DIPHOSPHATE SYNTHASE FAMILY MEMBER"/>
    <property type="match status" value="1"/>
</dbReference>
<dbReference type="SUPFAM" id="SSF64005">
    <property type="entry name" value="Undecaprenyl diphosphate synthase"/>
    <property type="match status" value="1"/>
</dbReference>
<feature type="active site" description="Proton acceptor" evidence="2">
    <location>
        <position position="94"/>
    </location>
</feature>
<feature type="binding site" evidence="2">
    <location>
        <position position="246"/>
    </location>
    <ligand>
        <name>Mg(2+)</name>
        <dbReference type="ChEBI" id="CHEBI:18420"/>
    </ligand>
</feature>
<dbReference type="Gene3D" id="3.40.1180.10">
    <property type="entry name" value="Decaprenyl diphosphate synthase-like"/>
    <property type="match status" value="1"/>
</dbReference>
<feature type="binding site" evidence="2">
    <location>
        <begin position="47"/>
        <end position="50"/>
    </location>
    <ligand>
        <name>substrate</name>
    </ligand>
</feature>
<dbReference type="Proteomes" id="UP000034875">
    <property type="component" value="Unassembled WGS sequence"/>
</dbReference>
<proteinExistence type="inferred from homology"/>
<keyword evidence="1 2" id="KW-0808">Transferase</keyword>
<comment type="similarity">
    <text evidence="2">Belongs to the UPP synthase family.</text>
</comment>
<evidence type="ECO:0000313" key="4">
    <source>
        <dbReference type="Proteomes" id="UP000034875"/>
    </source>
</evidence>
<feature type="active site" evidence="2">
    <location>
        <position position="46"/>
    </location>
</feature>
<feature type="binding site" evidence="2">
    <location>
        <position position="227"/>
    </location>
    <ligand>
        <name>substrate</name>
    </ligand>
</feature>
<dbReference type="PANTHER" id="PTHR10291:SF0">
    <property type="entry name" value="DEHYDRODOLICHYL DIPHOSPHATE SYNTHASE 2"/>
    <property type="match status" value="1"/>
</dbReference>
<feature type="binding site" evidence="2">
    <location>
        <position position="97"/>
    </location>
    <ligand>
        <name>substrate</name>
    </ligand>
</feature>
<dbReference type="AlphaFoldDB" id="A0A0G0Z5K4"/>
<gene>
    <name evidence="3" type="ORF">UV05_C0015G0013</name>
</gene>
<evidence type="ECO:0000313" key="3">
    <source>
        <dbReference type="EMBL" id="KKS43979.1"/>
    </source>
</evidence>
<evidence type="ECO:0000256" key="2">
    <source>
        <dbReference type="HAMAP-Rule" id="MF_01139"/>
    </source>
</evidence>
<dbReference type="InterPro" id="IPR001441">
    <property type="entry name" value="UPP_synth-like"/>
</dbReference>
<organism evidence="3 4">
    <name type="scientific">candidate division CPR1 bacterium GW2011_GWA2_42_17</name>
    <dbReference type="NCBI Taxonomy" id="1618341"/>
    <lineage>
        <taxon>Bacteria</taxon>
        <taxon>candidate division CPR1</taxon>
    </lineage>
</organism>
<dbReference type="EMBL" id="LCCZ01000015">
    <property type="protein sequence ID" value="KKS43979.1"/>
    <property type="molecule type" value="Genomic_DNA"/>
</dbReference>
<dbReference type="PATRIC" id="fig|1618341.3.peg.321"/>
<dbReference type="GO" id="GO:0016094">
    <property type="term" value="P:polyprenol biosynthetic process"/>
    <property type="evidence" value="ECO:0007669"/>
    <property type="project" value="TreeGrafter"/>
</dbReference>
<feature type="binding site" evidence="2">
    <location>
        <begin position="233"/>
        <end position="235"/>
    </location>
    <ligand>
        <name>substrate</name>
    </ligand>
</feature>
<comment type="caution">
    <text evidence="3">The sequence shown here is derived from an EMBL/GenBank/DDBJ whole genome shotgun (WGS) entry which is preliminary data.</text>
</comment>
<feature type="binding site" evidence="2">
    <location>
        <position position="46"/>
    </location>
    <ligand>
        <name>Mg(2+)</name>
        <dbReference type="ChEBI" id="CHEBI:18420"/>
    </ligand>
</feature>
<protein>
    <recommendedName>
        <fullName evidence="2">Isoprenyl transferase</fullName>
        <ecNumber evidence="2">2.5.1.-</ecNumber>
    </recommendedName>
</protein>
<feature type="binding site" evidence="2">
    <location>
        <position position="95"/>
    </location>
    <ligand>
        <name>substrate</name>
    </ligand>
</feature>
<dbReference type="Pfam" id="PF01255">
    <property type="entry name" value="Prenyltransf"/>
    <property type="match status" value="1"/>
</dbReference>
<sequence>MRSCANKNFRLKSDLSRETVHLFAMSDNLSLPEGTNIPNHIAIIPDGNRRWANEHGLPSFEGHRRGFEATPKIARAAREMGVHTLTIWAFSTENWKRSKEEVAYLMKMYEWFVDQHLKECLEDKVRIVHLGRKDRIPQTLKTKIEGAENKTAQFNKNILNVALDYGGHDEILRALKEIIIKVKKGELDYPDLEKIDGLYREEYPYYHFREFLDTKNQPYPYPDLVIRASNEKRTSGLLPWQLVYAEYYWEKDHFPDFTPAKLRDAIIDYSNRHRRFGGNETKV</sequence>
<accession>A0A0G0Z5K4</accession>
<dbReference type="HAMAP" id="MF_01139">
    <property type="entry name" value="ISPT"/>
    <property type="match status" value="1"/>
</dbReference>
<dbReference type="InterPro" id="IPR036424">
    <property type="entry name" value="UPP_synth-like_sf"/>
</dbReference>
<comment type="function">
    <text evidence="2">Catalyzes the condensation of isopentenyl diphosphate (IPP) with allylic pyrophosphates generating different type of terpenoids.</text>
</comment>
<keyword evidence="2" id="KW-0479">Metal-binding</keyword>
<dbReference type="NCBIfam" id="TIGR00055">
    <property type="entry name" value="uppS"/>
    <property type="match status" value="1"/>
</dbReference>
<dbReference type="EC" id="2.5.1.-" evidence="2"/>
<reference evidence="3 4" key="1">
    <citation type="journal article" date="2015" name="Nature">
        <title>rRNA introns, odd ribosomes, and small enigmatic genomes across a large radiation of phyla.</title>
        <authorList>
            <person name="Brown C.T."/>
            <person name="Hug L.A."/>
            <person name="Thomas B.C."/>
            <person name="Sharon I."/>
            <person name="Castelle C.J."/>
            <person name="Singh A."/>
            <person name="Wilkins M.J."/>
            <person name="Williams K.H."/>
            <person name="Banfield J.F."/>
        </authorList>
    </citation>
    <scope>NUCLEOTIDE SEQUENCE [LARGE SCALE GENOMIC DNA]</scope>
</reference>
<evidence type="ECO:0000256" key="1">
    <source>
        <dbReference type="ARBA" id="ARBA00022679"/>
    </source>
</evidence>
<comment type="caution">
    <text evidence="2">Lacks conserved residue(s) required for the propagation of feature annotation.</text>
</comment>
<comment type="subunit">
    <text evidence="2">Homodimer.</text>
</comment>